<sequence length="46" mass="4858">MDVRAAVVAAARGNPLALMALMALMELMELMQLPRGESGTRKGQGT</sequence>
<evidence type="ECO:0000313" key="1">
    <source>
        <dbReference type="EMBL" id="XDQ78343.1"/>
    </source>
</evidence>
<dbReference type="EMBL" id="CP163445">
    <property type="protein sequence ID" value="XDQ78343.1"/>
    <property type="molecule type" value="Genomic_DNA"/>
</dbReference>
<proteinExistence type="predicted"/>
<gene>
    <name evidence="1" type="ORF">AB2U05_07540</name>
</gene>
<organism evidence="1">
    <name type="scientific">Streptomyces sp. Y1</name>
    <dbReference type="NCBI Taxonomy" id="3238634"/>
    <lineage>
        <taxon>Bacteria</taxon>
        <taxon>Bacillati</taxon>
        <taxon>Actinomycetota</taxon>
        <taxon>Actinomycetes</taxon>
        <taxon>Kitasatosporales</taxon>
        <taxon>Streptomycetaceae</taxon>
        <taxon>Streptomyces</taxon>
    </lineage>
</organism>
<protein>
    <submittedName>
        <fullName evidence="1">Uncharacterized protein</fullName>
    </submittedName>
</protein>
<dbReference type="RefSeq" id="WP_369182825.1">
    <property type="nucleotide sequence ID" value="NZ_CP163445.1"/>
</dbReference>
<name>A0AB39TF51_9ACTN</name>
<reference evidence="1" key="1">
    <citation type="submission" date="2024-07" db="EMBL/GenBank/DDBJ databases">
        <authorList>
            <person name="Yu S.T."/>
        </authorList>
    </citation>
    <scope>NUCLEOTIDE SEQUENCE</scope>
    <source>
        <strain evidence="1">Y1</strain>
    </source>
</reference>
<accession>A0AB39TF51</accession>
<dbReference type="AlphaFoldDB" id="A0AB39TF51"/>